<dbReference type="AlphaFoldDB" id="A0A3R7NB68"/>
<name>A0A3R7NB68_9RHOB</name>
<evidence type="ECO:0000313" key="3">
    <source>
        <dbReference type="Proteomes" id="UP000238137"/>
    </source>
</evidence>
<comment type="caution">
    <text evidence="2">The sequence shown here is derived from an EMBL/GenBank/DDBJ whole genome shotgun (WGS) entry which is preliminary data.</text>
</comment>
<evidence type="ECO:0000313" key="2">
    <source>
        <dbReference type="EMBL" id="RNF33926.1"/>
    </source>
</evidence>
<accession>A0A3R7NB68</accession>
<protein>
    <submittedName>
        <fullName evidence="2">Uncharacterized protein</fullName>
    </submittedName>
</protein>
<gene>
    <name evidence="2" type="ORF">A7A09_013485</name>
</gene>
<dbReference type="Proteomes" id="UP000238137">
    <property type="component" value="Unassembled WGS sequence"/>
</dbReference>
<organism evidence="2 3">
    <name type="scientific">Paracoccus methylarcula</name>
    <dbReference type="NCBI Taxonomy" id="72022"/>
    <lineage>
        <taxon>Bacteria</taxon>
        <taxon>Pseudomonadati</taxon>
        <taxon>Pseudomonadota</taxon>
        <taxon>Alphaproteobacteria</taxon>
        <taxon>Rhodobacterales</taxon>
        <taxon>Paracoccaceae</taxon>
        <taxon>Paracoccus</taxon>
    </lineage>
</organism>
<keyword evidence="1" id="KW-0472">Membrane</keyword>
<sequence>MSTANYLNPDGSDFDLFLYATVGEDRDGHDVTVLSTLARLGLDPWKEASELAMLSRDAAHDRLSSVLSGFRDVPVLLLEHAAVARELTRLLPEYSSSRASTTMETLETPWTMISGGKILAIAMILLILAQIFFLGGAGTGE</sequence>
<dbReference type="EMBL" id="PXNQ02000008">
    <property type="protein sequence ID" value="RNF33926.1"/>
    <property type="molecule type" value="Genomic_DNA"/>
</dbReference>
<keyword evidence="1" id="KW-1133">Transmembrane helix</keyword>
<dbReference type="OrthoDB" id="7283160at2"/>
<keyword evidence="1" id="KW-0812">Transmembrane</keyword>
<dbReference type="RefSeq" id="WP_106691894.1">
    <property type="nucleotide sequence ID" value="NZ_PXNQ02000008.1"/>
</dbReference>
<proteinExistence type="predicted"/>
<reference evidence="2" key="1">
    <citation type="submission" date="2018-05" db="EMBL/GenBank/DDBJ databases">
        <title>Reclassification of Methylarcula marina and Methylarcula terricola as Paracoccus methylarcula sp.nov., comb.nov. and Paracoccus terricola comb.nov.</title>
        <authorList>
            <person name="Shmareva M.N."/>
            <person name="Doronina N.V."/>
            <person name="Vasilenko O.V."/>
            <person name="Tarlachkov S.V."/>
            <person name="Trotsenko Y.A."/>
        </authorList>
    </citation>
    <scope>NUCLEOTIDE SEQUENCE [LARGE SCALE GENOMIC DNA]</scope>
    <source>
        <strain evidence="2">VKM B-2159</strain>
    </source>
</reference>
<evidence type="ECO:0000256" key="1">
    <source>
        <dbReference type="SAM" id="Phobius"/>
    </source>
</evidence>
<feature type="transmembrane region" description="Helical" evidence="1">
    <location>
        <begin position="118"/>
        <end position="138"/>
    </location>
</feature>
<keyword evidence="3" id="KW-1185">Reference proteome</keyword>